<dbReference type="Pfam" id="PF13912">
    <property type="entry name" value="zf-C2H2_6"/>
    <property type="match status" value="1"/>
</dbReference>
<sequence>PAKRLFFKAGLTAHLRGHAMAPPFNCKTCKKGFWNKTLLRNHNRKCRFGLFSERNSGKEVEVPLKAEIDIALNDSVLVFKESSKTTGTGVLQTNFSCKDDSMDKSPQNSEEAEAQSSSSKEKKAVQYQCSECDMSFTDGLLLISHLEDHGREEQEKRRNTCIKCGRMFTSRSYLEKHMKNVHGTDDKYSCPDCSKVVHSLSDLEIHRTCHDLSRPYACKLCSQRFLSRMSLCISITGESDENENNSEDSDSDSAPYFPCHVCGKTFPTSESLEDHQLCHLGEKPHECEECGRCFFQSSQLQQHQRMHKSEFQCQACGRGFVSLFALRKHKHSHGKSRPYRCSNILKFLCLTQYCVLPPVMQFRFHLYFDPCYIFPKLLACVAITEHLLIIY</sequence>
<dbReference type="SUPFAM" id="SSF57667">
    <property type="entry name" value="beta-beta-alpha zinc fingers"/>
    <property type="match status" value="5"/>
</dbReference>
<dbReference type="AlphaFoldDB" id="A0A7N9ART6"/>
<proteinExistence type="inferred from homology"/>
<accession>A0A7N9ART6</accession>
<evidence type="ECO:0000256" key="12">
    <source>
        <dbReference type="SAM" id="MobiDB-lite"/>
    </source>
</evidence>
<evidence type="ECO:0000259" key="13">
    <source>
        <dbReference type="PROSITE" id="PS50157"/>
    </source>
</evidence>
<feature type="domain" description="C2H2-type" evidence="13">
    <location>
        <begin position="285"/>
        <end position="312"/>
    </location>
</feature>
<evidence type="ECO:0000256" key="3">
    <source>
        <dbReference type="ARBA" id="ARBA00022723"/>
    </source>
</evidence>
<evidence type="ECO:0000256" key="6">
    <source>
        <dbReference type="ARBA" id="ARBA00022833"/>
    </source>
</evidence>
<reference evidence="14" key="2">
    <citation type="submission" date="2025-09" db="UniProtKB">
        <authorList>
            <consortium name="Ensembl"/>
        </authorList>
    </citation>
    <scope>IDENTIFICATION</scope>
</reference>
<organism evidence="14 15">
    <name type="scientific">Mastacembelus armatus</name>
    <name type="common">zig-zag eel</name>
    <dbReference type="NCBI Taxonomy" id="205130"/>
    <lineage>
        <taxon>Eukaryota</taxon>
        <taxon>Metazoa</taxon>
        <taxon>Chordata</taxon>
        <taxon>Craniata</taxon>
        <taxon>Vertebrata</taxon>
        <taxon>Euteleostomi</taxon>
        <taxon>Actinopterygii</taxon>
        <taxon>Neopterygii</taxon>
        <taxon>Teleostei</taxon>
        <taxon>Neoteleostei</taxon>
        <taxon>Acanthomorphata</taxon>
        <taxon>Anabantaria</taxon>
        <taxon>Synbranchiformes</taxon>
        <taxon>Mastacembelidae</taxon>
        <taxon>Mastacembelus</taxon>
    </lineage>
</organism>
<evidence type="ECO:0000256" key="1">
    <source>
        <dbReference type="ARBA" id="ARBA00004123"/>
    </source>
</evidence>
<dbReference type="SMART" id="SM00355">
    <property type="entry name" value="ZnF_C2H2"/>
    <property type="match status" value="7"/>
</dbReference>
<protein>
    <recommendedName>
        <fullName evidence="13">C2H2-type domain-containing protein</fullName>
    </recommendedName>
</protein>
<dbReference type="Pfam" id="PF00096">
    <property type="entry name" value="zf-C2H2"/>
    <property type="match status" value="3"/>
</dbReference>
<keyword evidence="7" id="KW-0805">Transcription regulation</keyword>
<keyword evidence="6" id="KW-0862">Zinc</keyword>
<evidence type="ECO:0000256" key="8">
    <source>
        <dbReference type="ARBA" id="ARBA00023125"/>
    </source>
</evidence>
<evidence type="ECO:0000256" key="7">
    <source>
        <dbReference type="ARBA" id="ARBA00023015"/>
    </source>
</evidence>
<dbReference type="Gene3D" id="3.30.160.60">
    <property type="entry name" value="Classic Zinc Finger"/>
    <property type="match status" value="7"/>
</dbReference>
<evidence type="ECO:0000313" key="15">
    <source>
        <dbReference type="Proteomes" id="UP000261640"/>
    </source>
</evidence>
<evidence type="ECO:0000256" key="9">
    <source>
        <dbReference type="ARBA" id="ARBA00023163"/>
    </source>
</evidence>
<dbReference type="GO" id="GO:0008270">
    <property type="term" value="F:zinc ion binding"/>
    <property type="evidence" value="ECO:0007669"/>
    <property type="project" value="UniProtKB-KW"/>
</dbReference>
<dbReference type="Proteomes" id="UP000261640">
    <property type="component" value="Unplaced"/>
</dbReference>
<evidence type="ECO:0000256" key="10">
    <source>
        <dbReference type="ARBA" id="ARBA00023242"/>
    </source>
</evidence>
<evidence type="ECO:0000256" key="2">
    <source>
        <dbReference type="ARBA" id="ARBA00006991"/>
    </source>
</evidence>
<dbReference type="InterPro" id="IPR013087">
    <property type="entry name" value="Znf_C2H2_type"/>
</dbReference>
<reference evidence="14" key="1">
    <citation type="submission" date="2025-08" db="UniProtKB">
        <authorList>
            <consortium name="Ensembl"/>
        </authorList>
    </citation>
    <scope>IDENTIFICATION</scope>
</reference>
<dbReference type="FunFam" id="3.30.160.60:FF:000006">
    <property type="entry name" value="Zinc finger protein 184 (Kruppel-like)"/>
    <property type="match status" value="1"/>
</dbReference>
<feature type="region of interest" description="Disordered" evidence="12">
    <location>
        <begin position="97"/>
        <end position="119"/>
    </location>
</feature>
<feature type="domain" description="C2H2-type" evidence="13">
    <location>
        <begin position="257"/>
        <end position="284"/>
    </location>
</feature>
<keyword evidence="10" id="KW-0539">Nucleus</keyword>
<keyword evidence="8" id="KW-0238">DNA-binding</keyword>
<feature type="domain" description="C2H2-type" evidence="13">
    <location>
        <begin position="127"/>
        <end position="154"/>
    </location>
</feature>
<dbReference type="GeneTree" id="ENSGT00940000161979"/>
<dbReference type="GO" id="GO:0005634">
    <property type="term" value="C:nucleus"/>
    <property type="evidence" value="ECO:0007669"/>
    <property type="project" value="UniProtKB-SubCell"/>
</dbReference>
<feature type="domain" description="C2H2-type" evidence="13">
    <location>
        <begin position="311"/>
        <end position="338"/>
    </location>
</feature>
<dbReference type="PROSITE" id="PS00028">
    <property type="entry name" value="ZINC_FINGER_C2H2_1"/>
    <property type="match status" value="6"/>
</dbReference>
<name>A0A7N9ART6_9TELE</name>
<keyword evidence="3" id="KW-0479">Metal-binding</keyword>
<keyword evidence="4" id="KW-0677">Repeat</keyword>
<dbReference type="InterPro" id="IPR050826">
    <property type="entry name" value="Krueppel_C2H2_ZnFinger"/>
</dbReference>
<dbReference type="PANTHER" id="PTHR24377">
    <property type="entry name" value="IP01015P-RELATED"/>
    <property type="match status" value="1"/>
</dbReference>
<evidence type="ECO:0000256" key="11">
    <source>
        <dbReference type="PROSITE-ProRule" id="PRU00042"/>
    </source>
</evidence>
<comment type="subcellular location">
    <subcellularLocation>
        <location evidence="1">Nucleus</location>
    </subcellularLocation>
</comment>
<feature type="domain" description="C2H2-type" evidence="13">
    <location>
        <begin position="159"/>
        <end position="187"/>
    </location>
</feature>
<dbReference type="GO" id="GO:0003677">
    <property type="term" value="F:DNA binding"/>
    <property type="evidence" value="ECO:0007669"/>
    <property type="project" value="UniProtKB-KW"/>
</dbReference>
<evidence type="ECO:0000256" key="4">
    <source>
        <dbReference type="ARBA" id="ARBA00022737"/>
    </source>
</evidence>
<keyword evidence="15" id="KW-1185">Reference proteome</keyword>
<dbReference type="InterPro" id="IPR036236">
    <property type="entry name" value="Znf_C2H2_sf"/>
</dbReference>
<comment type="similarity">
    <text evidence="2">Belongs to the krueppel C2H2-type zinc-finger protein family.</text>
</comment>
<keyword evidence="9" id="KW-0804">Transcription</keyword>
<feature type="domain" description="C2H2-type" evidence="13">
    <location>
        <begin position="188"/>
        <end position="215"/>
    </location>
</feature>
<evidence type="ECO:0000256" key="5">
    <source>
        <dbReference type="ARBA" id="ARBA00022771"/>
    </source>
</evidence>
<keyword evidence="5 11" id="KW-0863">Zinc-finger</keyword>
<dbReference type="Ensembl" id="ENSMAMT00000059131.1">
    <property type="protein sequence ID" value="ENSMAMP00000057510.1"/>
    <property type="gene ID" value="ENSMAMG00000028559.1"/>
</dbReference>
<evidence type="ECO:0000313" key="14">
    <source>
        <dbReference type="Ensembl" id="ENSMAMP00000057510.1"/>
    </source>
</evidence>
<dbReference type="PROSITE" id="PS50157">
    <property type="entry name" value="ZINC_FINGER_C2H2_2"/>
    <property type="match status" value="6"/>
</dbReference>